<reference evidence="6" key="1">
    <citation type="submission" date="2024-01" db="EMBL/GenBank/DDBJ databases">
        <title>Sequencing the genomes of a sandfly, Sergentomyia squamirostris, and its two endosymbionts.</title>
        <authorList>
            <person name="Itokawa K."/>
            <person name="Sanjoba C."/>
        </authorList>
    </citation>
    <scope>NUCLEOTIDE SEQUENCE</scope>
    <source>
        <strain evidence="6">RiSSQ</strain>
    </source>
</reference>
<dbReference type="CDD" id="cd18093">
    <property type="entry name" value="SpoU-like_TrmJ"/>
    <property type="match status" value="1"/>
</dbReference>
<dbReference type="InterPro" id="IPR004384">
    <property type="entry name" value="RNA_MeTrfase_TrmJ/LasT"/>
</dbReference>
<sequence>MGENIGATARAMKNFDVSELRIVSPRDGWPNEQARSMAVSAVNIIDNAKIYDSLEASIEDIDYLYATSSATRNINKNYVLSEHLSQDYPTGLKVAIMFGRENCGLRNREITYAHKIININTGGFSSLNIAQSVIIICYELFRNKQLRINVNNEQDVASKGELGYFFEHLFTELNKKNFFKVPEKKLHMTQNIMNIFTRIDKLSSTELQTLRGIITTLSS</sequence>
<dbReference type="GO" id="GO:0008173">
    <property type="term" value="F:RNA methyltransferase activity"/>
    <property type="evidence" value="ECO:0007669"/>
    <property type="project" value="InterPro"/>
</dbReference>
<dbReference type="InterPro" id="IPR029026">
    <property type="entry name" value="tRNA_m1G_MTases_N"/>
</dbReference>
<gene>
    <name evidence="6" type="ORF">DMENIID0002_12090</name>
</gene>
<keyword evidence="4" id="KW-0949">S-adenosyl-L-methionine</keyword>
<dbReference type="InterPro" id="IPR001537">
    <property type="entry name" value="SpoU_MeTrfase"/>
</dbReference>
<name>A0AAT9G9N8_9RICK</name>
<dbReference type="PANTHER" id="PTHR42786">
    <property type="entry name" value="TRNA/RRNA METHYLTRANSFERASE"/>
    <property type="match status" value="1"/>
</dbReference>
<dbReference type="SUPFAM" id="SSF75217">
    <property type="entry name" value="alpha/beta knot"/>
    <property type="match status" value="1"/>
</dbReference>
<comment type="similarity">
    <text evidence="1">Belongs to the class IV-like SAM-binding methyltransferase superfamily. RNA methyltransferase TrmH family.</text>
</comment>
<dbReference type="EMBL" id="AP029170">
    <property type="protein sequence ID" value="BFD46563.1"/>
    <property type="molecule type" value="Genomic_DNA"/>
</dbReference>
<evidence type="ECO:0000259" key="5">
    <source>
        <dbReference type="Pfam" id="PF00588"/>
    </source>
</evidence>
<dbReference type="InterPro" id="IPR029028">
    <property type="entry name" value="Alpha/beta_knot_MTases"/>
</dbReference>
<evidence type="ECO:0000256" key="4">
    <source>
        <dbReference type="ARBA" id="ARBA00022691"/>
    </source>
</evidence>
<proteinExistence type="inferred from homology"/>
<evidence type="ECO:0000256" key="2">
    <source>
        <dbReference type="ARBA" id="ARBA00022603"/>
    </source>
</evidence>
<keyword evidence="2 6" id="KW-0489">Methyltransferase</keyword>
<organism evidence="6">
    <name type="scientific">Candidatus Tisiphia endosymbiont of Sergentomyia squamirostris</name>
    <dbReference type="NCBI Taxonomy" id="3113639"/>
    <lineage>
        <taxon>Bacteria</taxon>
        <taxon>Pseudomonadati</taxon>
        <taxon>Pseudomonadota</taxon>
        <taxon>Alphaproteobacteria</taxon>
        <taxon>Rickettsiales</taxon>
        <taxon>Rickettsiaceae</taxon>
        <taxon>Rickettsieae</taxon>
        <taxon>Candidatus Tisiphia</taxon>
    </lineage>
</organism>
<dbReference type="GO" id="GO:0002128">
    <property type="term" value="P:tRNA nucleoside ribose methylation"/>
    <property type="evidence" value="ECO:0007669"/>
    <property type="project" value="TreeGrafter"/>
</dbReference>
<dbReference type="Gene3D" id="3.40.1280.10">
    <property type="match status" value="1"/>
</dbReference>
<dbReference type="GO" id="GO:0005829">
    <property type="term" value="C:cytosol"/>
    <property type="evidence" value="ECO:0007669"/>
    <property type="project" value="TreeGrafter"/>
</dbReference>
<evidence type="ECO:0000256" key="3">
    <source>
        <dbReference type="ARBA" id="ARBA00022679"/>
    </source>
</evidence>
<dbReference type="PANTHER" id="PTHR42786:SF7">
    <property type="entry name" value="TRNA_RRNA METHYLTRANSFERASE SPOU TYPE DOMAIN-CONTAINING PROTEIN"/>
    <property type="match status" value="1"/>
</dbReference>
<dbReference type="GO" id="GO:0003723">
    <property type="term" value="F:RNA binding"/>
    <property type="evidence" value="ECO:0007669"/>
    <property type="project" value="InterPro"/>
</dbReference>
<dbReference type="AlphaFoldDB" id="A0AAT9G9N8"/>
<feature type="domain" description="tRNA/rRNA methyltransferase SpoU type" evidence="5">
    <location>
        <begin position="3"/>
        <end position="138"/>
    </location>
</feature>
<evidence type="ECO:0000313" key="6">
    <source>
        <dbReference type="EMBL" id="BFD46563.1"/>
    </source>
</evidence>
<dbReference type="Gene3D" id="1.10.8.590">
    <property type="match status" value="1"/>
</dbReference>
<evidence type="ECO:0000256" key="1">
    <source>
        <dbReference type="ARBA" id="ARBA00007228"/>
    </source>
</evidence>
<protein>
    <submittedName>
        <fullName evidence="6">RNA methyltransferase</fullName>
    </submittedName>
</protein>
<dbReference type="Pfam" id="PF00588">
    <property type="entry name" value="SpoU_methylase"/>
    <property type="match status" value="1"/>
</dbReference>
<accession>A0AAT9G9N8</accession>
<keyword evidence="3" id="KW-0808">Transferase</keyword>
<dbReference type="PIRSF" id="PIRSF004808">
    <property type="entry name" value="LasT"/>
    <property type="match status" value="1"/>
</dbReference>